<dbReference type="Pfam" id="PF03372">
    <property type="entry name" value="Exo_endo_phos"/>
    <property type="match status" value="1"/>
</dbReference>
<evidence type="ECO:0000313" key="3">
    <source>
        <dbReference type="Proteomes" id="UP001153954"/>
    </source>
</evidence>
<dbReference type="AlphaFoldDB" id="A0AAU9TZ95"/>
<protein>
    <recommendedName>
        <fullName evidence="1">Endonuclease/exonuclease/phosphatase domain-containing protein</fullName>
    </recommendedName>
</protein>
<keyword evidence="3" id="KW-1185">Reference proteome</keyword>
<proteinExistence type="predicted"/>
<dbReference type="GO" id="GO:0003824">
    <property type="term" value="F:catalytic activity"/>
    <property type="evidence" value="ECO:0007669"/>
    <property type="project" value="InterPro"/>
</dbReference>
<evidence type="ECO:0000259" key="1">
    <source>
        <dbReference type="Pfam" id="PF03372"/>
    </source>
</evidence>
<dbReference type="PANTHER" id="PTHR33273">
    <property type="entry name" value="DOMAIN-CONTAINING PROTEIN, PUTATIVE-RELATED"/>
    <property type="match status" value="1"/>
</dbReference>
<dbReference type="Proteomes" id="UP001153954">
    <property type="component" value="Unassembled WGS sequence"/>
</dbReference>
<dbReference type="InterPro" id="IPR005135">
    <property type="entry name" value="Endo/exonuclease/phosphatase"/>
</dbReference>
<reference evidence="2" key="1">
    <citation type="submission" date="2022-03" db="EMBL/GenBank/DDBJ databases">
        <authorList>
            <person name="Tunstrom K."/>
        </authorList>
    </citation>
    <scope>NUCLEOTIDE SEQUENCE</scope>
</reference>
<name>A0AAU9TZ95_EUPED</name>
<organism evidence="2 3">
    <name type="scientific">Euphydryas editha</name>
    <name type="common">Edith's checkerspot</name>
    <dbReference type="NCBI Taxonomy" id="104508"/>
    <lineage>
        <taxon>Eukaryota</taxon>
        <taxon>Metazoa</taxon>
        <taxon>Ecdysozoa</taxon>
        <taxon>Arthropoda</taxon>
        <taxon>Hexapoda</taxon>
        <taxon>Insecta</taxon>
        <taxon>Pterygota</taxon>
        <taxon>Neoptera</taxon>
        <taxon>Endopterygota</taxon>
        <taxon>Lepidoptera</taxon>
        <taxon>Glossata</taxon>
        <taxon>Ditrysia</taxon>
        <taxon>Papilionoidea</taxon>
        <taxon>Nymphalidae</taxon>
        <taxon>Nymphalinae</taxon>
        <taxon>Euphydryas</taxon>
    </lineage>
</organism>
<accession>A0AAU9TZ95</accession>
<sequence>MASLKIATWNPDGVSPNVEEVEVLLNSHNIDILLVSESHLTDNSIIRIRNYNIYTTNHPDGTAHAGAAVIIKSNIKHYELLQFKKPHIQAATVAVDDRNGTFNVTAIYCPPKHIIKEEHYDELFNTLGSRFMIGGDWNAKHVHWASRLTSTRGRELKKSIVKNNLTVIAPTEPTNWPTDSNRLPDVLDFFIVKGLSRLPHHIETCLDSNTSHVPVVLTLGTAVLNMKNSTKLYNKRTDWNSFRELIHERLDMTVGLKSKSDIDIAVRKLTSVVQESCWMSTPENNDRRPQSKTYSDSIRQMILEKRRLRRVWHTSRHSNDKREFNKACAI</sequence>
<feature type="domain" description="Endonuclease/exonuclease/phosphatase" evidence="1">
    <location>
        <begin position="17"/>
        <end position="199"/>
    </location>
</feature>
<comment type="caution">
    <text evidence="2">The sequence shown here is derived from an EMBL/GenBank/DDBJ whole genome shotgun (WGS) entry which is preliminary data.</text>
</comment>
<dbReference type="Gene3D" id="3.60.10.10">
    <property type="entry name" value="Endonuclease/exonuclease/phosphatase"/>
    <property type="match status" value="1"/>
</dbReference>
<gene>
    <name evidence="2" type="ORF">EEDITHA_LOCUS7017</name>
</gene>
<dbReference type="SUPFAM" id="SSF56219">
    <property type="entry name" value="DNase I-like"/>
    <property type="match status" value="1"/>
</dbReference>
<dbReference type="EMBL" id="CAKOGL010000010">
    <property type="protein sequence ID" value="CAH2091128.1"/>
    <property type="molecule type" value="Genomic_DNA"/>
</dbReference>
<dbReference type="InterPro" id="IPR036691">
    <property type="entry name" value="Endo/exonu/phosph_ase_sf"/>
</dbReference>
<dbReference type="PANTHER" id="PTHR33273:SF2">
    <property type="entry name" value="ENDONUCLEASE_EXONUCLEASE_PHOSPHATASE DOMAIN-CONTAINING PROTEIN"/>
    <property type="match status" value="1"/>
</dbReference>
<evidence type="ECO:0000313" key="2">
    <source>
        <dbReference type="EMBL" id="CAH2091128.1"/>
    </source>
</evidence>